<accession>A0A225VI13</accession>
<proteinExistence type="predicted"/>
<evidence type="ECO:0000313" key="2">
    <source>
        <dbReference type="Proteomes" id="UP000198211"/>
    </source>
</evidence>
<dbReference type="OrthoDB" id="108778at2759"/>
<organism evidence="1 2">
    <name type="scientific">Phytophthora megakarya</name>
    <dbReference type="NCBI Taxonomy" id="4795"/>
    <lineage>
        <taxon>Eukaryota</taxon>
        <taxon>Sar</taxon>
        <taxon>Stramenopiles</taxon>
        <taxon>Oomycota</taxon>
        <taxon>Peronosporomycetes</taxon>
        <taxon>Peronosporales</taxon>
        <taxon>Peronosporaceae</taxon>
        <taxon>Phytophthora</taxon>
    </lineage>
</organism>
<protein>
    <submittedName>
        <fullName evidence="1">Uncharacterized protein</fullName>
    </submittedName>
</protein>
<name>A0A225VI13_9STRA</name>
<reference evidence="2" key="1">
    <citation type="submission" date="2017-03" db="EMBL/GenBank/DDBJ databases">
        <title>Phytopthora megakarya and P. palmivora, two closely related causual agents of cacao black pod achieved similar genome size and gene model numbers by different mechanisms.</title>
        <authorList>
            <person name="Ali S."/>
            <person name="Shao J."/>
            <person name="Larry D.J."/>
            <person name="Kronmiller B."/>
            <person name="Shen D."/>
            <person name="Strem M.D."/>
            <person name="Melnick R.L."/>
            <person name="Guiltinan M.J."/>
            <person name="Tyler B.M."/>
            <person name="Meinhardt L.W."/>
            <person name="Bailey B.A."/>
        </authorList>
    </citation>
    <scope>NUCLEOTIDE SEQUENCE [LARGE SCALE GENOMIC DNA]</scope>
    <source>
        <strain evidence="2">zdho120</strain>
    </source>
</reference>
<dbReference type="Proteomes" id="UP000198211">
    <property type="component" value="Unassembled WGS sequence"/>
</dbReference>
<dbReference type="EMBL" id="NBNE01004534">
    <property type="protein sequence ID" value="OWZ05246.1"/>
    <property type="molecule type" value="Genomic_DNA"/>
</dbReference>
<comment type="caution">
    <text evidence="1">The sequence shown here is derived from an EMBL/GenBank/DDBJ whole genome shotgun (WGS) entry which is preliminary data.</text>
</comment>
<gene>
    <name evidence="1" type="ORF">PHMEG_00022695</name>
</gene>
<sequence>MAPPAIRSSDAFALMLQATSPCEPWMFDINSYLKKRNNKTGNCRVCSKQVPWVRDRVSSHKTSGNCTGISPEELEIFRGLKRRRRRTAGW</sequence>
<dbReference type="AlphaFoldDB" id="A0A225VI13"/>
<evidence type="ECO:0000313" key="1">
    <source>
        <dbReference type="EMBL" id="OWZ05246.1"/>
    </source>
</evidence>
<keyword evidence="2" id="KW-1185">Reference proteome</keyword>